<evidence type="ECO:0000256" key="2">
    <source>
        <dbReference type="SAM" id="SignalP"/>
    </source>
</evidence>
<dbReference type="EMBL" id="KB742605">
    <property type="protein sequence ID" value="EOB06527.1"/>
    <property type="molecule type" value="Genomic_DNA"/>
</dbReference>
<proteinExistence type="predicted"/>
<feature type="compositionally biased region" description="Basic and acidic residues" evidence="1">
    <location>
        <begin position="165"/>
        <end position="177"/>
    </location>
</feature>
<keyword evidence="2" id="KW-0732">Signal</keyword>
<gene>
    <name evidence="3" type="ORF">Anapl_03689</name>
</gene>
<dbReference type="PROSITE" id="PS51257">
    <property type="entry name" value="PROKAR_LIPOPROTEIN"/>
    <property type="match status" value="1"/>
</dbReference>
<evidence type="ECO:0000313" key="4">
    <source>
        <dbReference type="Proteomes" id="UP000296049"/>
    </source>
</evidence>
<protein>
    <submittedName>
        <fullName evidence="3">Uncharacterized protein</fullName>
    </submittedName>
</protein>
<accession>R0K9J7</accession>
<reference evidence="4" key="1">
    <citation type="journal article" date="2013" name="Nat. Genet.">
        <title>The duck genome and transcriptome provide insight into an avian influenza virus reservoir species.</title>
        <authorList>
            <person name="Huang Y."/>
            <person name="Li Y."/>
            <person name="Burt D.W."/>
            <person name="Chen H."/>
            <person name="Zhang Y."/>
            <person name="Qian W."/>
            <person name="Kim H."/>
            <person name="Gan S."/>
            <person name="Zhao Y."/>
            <person name="Li J."/>
            <person name="Yi K."/>
            <person name="Feng H."/>
            <person name="Zhu P."/>
            <person name="Li B."/>
            <person name="Liu Q."/>
            <person name="Fairley S."/>
            <person name="Magor K.E."/>
            <person name="Du Z."/>
            <person name="Hu X."/>
            <person name="Goodman L."/>
            <person name="Tafer H."/>
            <person name="Vignal A."/>
            <person name="Lee T."/>
            <person name="Kim K.W."/>
            <person name="Sheng Z."/>
            <person name="An Y."/>
            <person name="Searle S."/>
            <person name="Herrero J."/>
            <person name="Groenen M.A."/>
            <person name="Crooijmans R.P."/>
            <person name="Faraut T."/>
            <person name="Cai Q."/>
            <person name="Webster R.G."/>
            <person name="Aldridge J.R."/>
            <person name="Warren W.C."/>
            <person name="Bartschat S."/>
            <person name="Kehr S."/>
            <person name="Marz M."/>
            <person name="Stadler P.F."/>
            <person name="Smith J."/>
            <person name="Kraus R.H."/>
            <person name="Zhao Y."/>
            <person name="Ren L."/>
            <person name="Fei J."/>
            <person name="Morisson M."/>
            <person name="Kaiser P."/>
            <person name="Griffin D.K."/>
            <person name="Rao M."/>
            <person name="Pitel F."/>
            <person name="Wang J."/>
            <person name="Li N."/>
        </authorList>
    </citation>
    <scope>NUCLEOTIDE SEQUENCE [LARGE SCALE GENOMIC DNA]</scope>
</reference>
<sequence>MRSPAIRARLPSTTWLLSDSCSFLLIFFTSWSTSCPPAVPRVCSYLRWEQIANGQGLAASPGKRQAVEAVGQQGGYAGLGDNLVCEPSAAPHGLDLLFGLQNSNKSACHKQGGAALYQDVAKSAAPAAMLQKHLEAGAPAAAHVLPRADSSSSEDGSSTFPCVTDPHEPTHDSRPQH</sequence>
<dbReference type="AlphaFoldDB" id="R0K9J7"/>
<organism evidence="3 4">
    <name type="scientific">Anas platyrhynchos</name>
    <name type="common">Mallard</name>
    <name type="synonym">Anas boschas</name>
    <dbReference type="NCBI Taxonomy" id="8839"/>
    <lineage>
        <taxon>Eukaryota</taxon>
        <taxon>Metazoa</taxon>
        <taxon>Chordata</taxon>
        <taxon>Craniata</taxon>
        <taxon>Vertebrata</taxon>
        <taxon>Euteleostomi</taxon>
        <taxon>Archelosauria</taxon>
        <taxon>Archosauria</taxon>
        <taxon>Dinosauria</taxon>
        <taxon>Saurischia</taxon>
        <taxon>Theropoda</taxon>
        <taxon>Coelurosauria</taxon>
        <taxon>Aves</taxon>
        <taxon>Neognathae</taxon>
        <taxon>Galloanserae</taxon>
        <taxon>Anseriformes</taxon>
        <taxon>Anatidae</taxon>
        <taxon>Anatinae</taxon>
        <taxon>Anas</taxon>
    </lineage>
</organism>
<evidence type="ECO:0000256" key="1">
    <source>
        <dbReference type="SAM" id="MobiDB-lite"/>
    </source>
</evidence>
<feature type="region of interest" description="Disordered" evidence="1">
    <location>
        <begin position="144"/>
        <end position="177"/>
    </location>
</feature>
<feature type="signal peptide" evidence="2">
    <location>
        <begin position="1"/>
        <end position="32"/>
    </location>
</feature>
<evidence type="ECO:0000313" key="3">
    <source>
        <dbReference type="EMBL" id="EOB06527.1"/>
    </source>
</evidence>
<name>R0K9J7_ANAPL</name>
<feature type="compositionally biased region" description="Low complexity" evidence="1">
    <location>
        <begin position="149"/>
        <end position="158"/>
    </location>
</feature>
<feature type="chain" id="PRO_5004354087" evidence="2">
    <location>
        <begin position="33"/>
        <end position="177"/>
    </location>
</feature>
<keyword evidence="4" id="KW-1185">Reference proteome</keyword>
<dbReference type="Proteomes" id="UP000296049">
    <property type="component" value="Unassembled WGS sequence"/>
</dbReference>